<keyword evidence="6" id="KW-1185">Reference proteome</keyword>
<dbReference type="Pfam" id="PF08545">
    <property type="entry name" value="ACP_syn_III"/>
    <property type="match status" value="1"/>
</dbReference>
<evidence type="ECO:0000313" key="6">
    <source>
        <dbReference type="Proteomes" id="UP000588068"/>
    </source>
</evidence>
<evidence type="ECO:0000256" key="1">
    <source>
        <dbReference type="ARBA" id="ARBA00022679"/>
    </source>
</evidence>
<dbReference type="Proteomes" id="UP000588068">
    <property type="component" value="Unassembled WGS sequence"/>
</dbReference>
<dbReference type="SUPFAM" id="SSF53901">
    <property type="entry name" value="Thiolase-like"/>
    <property type="match status" value="1"/>
</dbReference>
<evidence type="ECO:0000256" key="2">
    <source>
        <dbReference type="ARBA" id="ARBA00023315"/>
    </source>
</evidence>
<dbReference type="EC" id="2.3.1.180" evidence="5"/>
<dbReference type="AlphaFoldDB" id="A0A841HHH5"/>
<gene>
    <name evidence="5" type="ORF">HNQ60_000860</name>
</gene>
<dbReference type="InterPro" id="IPR016039">
    <property type="entry name" value="Thiolase-like"/>
</dbReference>
<dbReference type="PANTHER" id="PTHR34069:SF2">
    <property type="entry name" value="BETA-KETOACYL-[ACYL-CARRIER-PROTEIN] SYNTHASE III"/>
    <property type="match status" value="1"/>
</dbReference>
<evidence type="ECO:0000313" key="5">
    <source>
        <dbReference type="EMBL" id="MBB6092014.1"/>
    </source>
</evidence>
<feature type="domain" description="Beta-ketoacyl-[acyl-carrier-protein] synthase III N-terminal" evidence="4">
    <location>
        <begin position="106"/>
        <end position="178"/>
    </location>
</feature>
<dbReference type="CDD" id="cd00830">
    <property type="entry name" value="KAS_III"/>
    <property type="match status" value="1"/>
</dbReference>
<dbReference type="EMBL" id="JACHHZ010000001">
    <property type="protein sequence ID" value="MBB6092014.1"/>
    <property type="molecule type" value="Genomic_DNA"/>
</dbReference>
<dbReference type="GO" id="GO:0044550">
    <property type="term" value="P:secondary metabolite biosynthetic process"/>
    <property type="evidence" value="ECO:0007669"/>
    <property type="project" value="TreeGrafter"/>
</dbReference>
<evidence type="ECO:0000259" key="4">
    <source>
        <dbReference type="Pfam" id="PF08545"/>
    </source>
</evidence>
<dbReference type="InterPro" id="IPR013751">
    <property type="entry name" value="ACP_syn_III_N"/>
</dbReference>
<comment type="caution">
    <text evidence="5">The sequence shown here is derived from an EMBL/GenBank/DDBJ whole genome shotgun (WGS) entry which is preliminary data.</text>
</comment>
<protein>
    <submittedName>
        <fullName evidence="5">3-oxoacyl-[acyl-carrier-protein] synthase-3</fullName>
        <ecNumber evidence="5">2.3.1.180</ecNumber>
    </submittedName>
</protein>
<organism evidence="5 6">
    <name type="scientific">Povalibacter uvarum</name>
    <dbReference type="NCBI Taxonomy" id="732238"/>
    <lineage>
        <taxon>Bacteria</taxon>
        <taxon>Pseudomonadati</taxon>
        <taxon>Pseudomonadota</taxon>
        <taxon>Gammaproteobacteria</taxon>
        <taxon>Steroidobacterales</taxon>
        <taxon>Steroidobacteraceae</taxon>
        <taxon>Povalibacter</taxon>
    </lineage>
</organism>
<dbReference type="Pfam" id="PF08541">
    <property type="entry name" value="ACP_syn_III_C"/>
    <property type="match status" value="1"/>
</dbReference>
<dbReference type="InterPro" id="IPR013747">
    <property type="entry name" value="ACP_syn_III_C"/>
</dbReference>
<dbReference type="GO" id="GO:0006633">
    <property type="term" value="P:fatty acid biosynthetic process"/>
    <property type="evidence" value="ECO:0007669"/>
    <property type="project" value="InterPro"/>
</dbReference>
<dbReference type="PANTHER" id="PTHR34069">
    <property type="entry name" value="3-OXOACYL-[ACYL-CARRIER-PROTEIN] SYNTHASE 3"/>
    <property type="match status" value="1"/>
</dbReference>
<keyword evidence="1 5" id="KW-0808">Transferase</keyword>
<dbReference type="Gene3D" id="3.40.47.10">
    <property type="match status" value="1"/>
</dbReference>
<name>A0A841HHH5_9GAMM</name>
<proteinExistence type="predicted"/>
<keyword evidence="2 5" id="KW-0012">Acyltransferase</keyword>
<accession>A0A841HHH5</accession>
<sequence>MFIHASAEYVPERVVDNEYFSALTGRPTTWFEQLTGIRQRRRAAQGENANTMAIAAVENLVRQSPDVLQGVDLIIGASYTPWDTIGTIAHVVQKHFRIHNARALYLSTACSSFIDALEVVAAYFLSGRASKAIVIAVEHNSLYSRDSDDKSGHLWGDGAAALVVTKDRSGQGIEIVDVRAVGRGDLGRGPEGIQMVPHQDGLVMLYGKDIFMHACREMVAAAQNILQGNGLDIDAVQLVIPHQANKRIIDCVTEHLKMPAERVALTIQELGNTGCASVAITYHRNWQRLARGQVGVIVTFGGGYSAGAALLRG</sequence>
<evidence type="ECO:0000259" key="3">
    <source>
        <dbReference type="Pfam" id="PF08541"/>
    </source>
</evidence>
<feature type="domain" description="Beta-ketoacyl-[acyl-carrier-protein] synthase III C-terminal" evidence="3">
    <location>
        <begin position="226"/>
        <end position="312"/>
    </location>
</feature>
<reference evidence="5 6" key="1">
    <citation type="submission" date="2020-08" db="EMBL/GenBank/DDBJ databases">
        <title>Genomic Encyclopedia of Type Strains, Phase IV (KMG-IV): sequencing the most valuable type-strain genomes for metagenomic binning, comparative biology and taxonomic classification.</title>
        <authorList>
            <person name="Goeker M."/>
        </authorList>
    </citation>
    <scope>NUCLEOTIDE SEQUENCE [LARGE SCALE GENOMIC DNA]</scope>
    <source>
        <strain evidence="5 6">DSM 26723</strain>
    </source>
</reference>
<dbReference type="RefSeq" id="WP_184329776.1">
    <property type="nucleotide sequence ID" value="NZ_JACHHZ010000001.1"/>
</dbReference>
<dbReference type="GO" id="GO:0004315">
    <property type="term" value="F:3-oxoacyl-[acyl-carrier-protein] synthase activity"/>
    <property type="evidence" value="ECO:0007669"/>
    <property type="project" value="InterPro"/>
</dbReference>
<dbReference type="GO" id="GO:0033818">
    <property type="term" value="F:beta-ketoacyl-acyl-carrier-protein synthase III activity"/>
    <property type="evidence" value="ECO:0007669"/>
    <property type="project" value="UniProtKB-EC"/>
</dbReference>